<dbReference type="Gene3D" id="2.60.40.420">
    <property type="entry name" value="Cupredoxins - blue copper proteins"/>
    <property type="match status" value="1"/>
</dbReference>
<organism evidence="2 3">
    <name type="scientific">Duganella radicis</name>
    <dbReference type="NCBI Taxonomy" id="551988"/>
    <lineage>
        <taxon>Bacteria</taxon>
        <taxon>Pseudomonadati</taxon>
        <taxon>Pseudomonadota</taxon>
        <taxon>Betaproteobacteria</taxon>
        <taxon>Burkholderiales</taxon>
        <taxon>Oxalobacteraceae</taxon>
        <taxon>Telluria group</taxon>
        <taxon>Duganella</taxon>
    </lineage>
</organism>
<evidence type="ECO:0000256" key="1">
    <source>
        <dbReference type="ARBA" id="ARBA00004418"/>
    </source>
</evidence>
<protein>
    <submittedName>
        <fullName evidence="2">Uncharacterized protein</fullName>
    </submittedName>
</protein>
<evidence type="ECO:0000313" key="2">
    <source>
        <dbReference type="EMBL" id="MTV40665.1"/>
    </source>
</evidence>
<proteinExistence type="predicted"/>
<dbReference type="GO" id="GO:0042597">
    <property type="term" value="C:periplasmic space"/>
    <property type="evidence" value="ECO:0007669"/>
    <property type="project" value="UniProtKB-SubCell"/>
</dbReference>
<dbReference type="Proteomes" id="UP000475582">
    <property type="component" value="Unassembled WGS sequence"/>
</dbReference>
<name>A0A6L6PR33_9BURK</name>
<dbReference type="EMBL" id="WNKY01000038">
    <property type="protein sequence ID" value="MTV40665.1"/>
    <property type="molecule type" value="Genomic_DNA"/>
</dbReference>
<comment type="subcellular location">
    <subcellularLocation>
        <location evidence="1">Periplasm</location>
    </subcellularLocation>
</comment>
<keyword evidence="3" id="KW-1185">Reference proteome</keyword>
<accession>A0A6L6PR33</accession>
<sequence length="121" mass="13141">MSKLIASTPFINILVKVQPGAQPGQYLVKTAPAVPWVTQVDTVINYQIYDSGGKNVTFTGMTVDPAHNDQLSPATVSRSGKQLTFSDANTAKLTFNITLNFKDSEGVSFSHDPQVQNEPEQ</sequence>
<dbReference type="Pfam" id="PF08985">
    <property type="entry name" value="DP-EP"/>
    <property type="match status" value="1"/>
</dbReference>
<dbReference type="OrthoDB" id="8778482at2"/>
<gene>
    <name evidence="2" type="ORF">GM676_24185</name>
</gene>
<dbReference type="AlphaFoldDB" id="A0A6L6PR33"/>
<dbReference type="InterPro" id="IPR015078">
    <property type="entry name" value="DP-EP"/>
</dbReference>
<dbReference type="RefSeq" id="WP_155466705.1">
    <property type="nucleotide sequence ID" value="NZ_WNKY01000038.1"/>
</dbReference>
<dbReference type="InterPro" id="IPR008972">
    <property type="entry name" value="Cupredoxin"/>
</dbReference>
<comment type="caution">
    <text evidence="2">The sequence shown here is derived from an EMBL/GenBank/DDBJ whole genome shotgun (WGS) entry which is preliminary data.</text>
</comment>
<evidence type="ECO:0000313" key="3">
    <source>
        <dbReference type="Proteomes" id="UP000475582"/>
    </source>
</evidence>
<reference evidence="2 3" key="1">
    <citation type="submission" date="2019-11" db="EMBL/GenBank/DDBJ databases">
        <title>Type strains purchased from KCTC, JCM and DSMZ.</title>
        <authorList>
            <person name="Lu H."/>
        </authorList>
    </citation>
    <scope>NUCLEOTIDE SEQUENCE [LARGE SCALE GENOMIC DNA]</scope>
    <source>
        <strain evidence="2 3">KCTC 22382</strain>
    </source>
</reference>
<dbReference type="SUPFAM" id="SSF49503">
    <property type="entry name" value="Cupredoxins"/>
    <property type="match status" value="1"/>
</dbReference>